<comment type="similarity">
    <text evidence="10">Belongs to the acyltransferase CrtO family.</text>
</comment>
<proteinExistence type="inferred from homology"/>
<dbReference type="GO" id="GO:0016746">
    <property type="term" value="F:acyltransferase activity"/>
    <property type="evidence" value="ECO:0007669"/>
    <property type="project" value="UniProtKB-KW"/>
</dbReference>
<evidence type="ECO:0000256" key="6">
    <source>
        <dbReference type="ARBA" id="ARBA00022989"/>
    </source>
</evidence>
<dbReference type="InterPro" id="IPR044021">
    <property type="entry name" value="CrtO"/>
</dbReference>
<feature type="transmembrane region" description="Helical" evidence="13">
    <location>
        <begin position="141"/>
        <end position="158"/>
    </location>
</feature>
<evidence type="ECO:0000256" key="13">
    <source>
        <dbReference type="SAM" id="Phobius"/>
    </source>
</evidence>
<keyword evidence="4 13" id="KW-0812">Transmembrane</keyword>
<keyword evidence="2" id="KW-1003">Cell membrane</keyword>
<protein>
    <recommendedName>
        <fullName evidence="11">Glycosyl-4,4'-diaponeurosporenoate acyltransferase</fullName>
    </recommendedName>
</protein>
<evidence type="ECO:0000313" key="15">
    <source>
        <dbReference type="Proteomes" id="UP000610456"/>
    </source>
</evidence>
<evidence type="ECO:0000256" key="2">
    <source>
        <dbReference type="ARBA" id="ARBA00022475"/>
    </source>
</evidence>
<keyword evidence="8" id="KW-0012">Acyltransferase</keyword>
<comment type="subcellular location">
    <subcellularLocation>
        <location evidence="1">Cell membrane</location>
        <topology evidence="1">Single-pass membrane protein</topology>
    </subcellularLocation>
</comment>
<feature type="transmembrane region" description="Helical" evidence="13">
    <location>
        <begin position="118"/>
        <end position="135"/>
    </location>
</feature>
<keyword evidence="5" id="KW-0732">Signal</keyword>
<dbReference type="Pfam" id="PF18927">
    <property type="entry name" value="CrtO"/>
    <property type="match status" value="1"/>
</dbReference>
<reference evidence="14" key="1">
    <citation type="journal article" date="2014" name="Int. J. Syst. Evol. Microbiol.">
        <title>Complete genome sequence of Corynebacterium casei LMG S-19264T (=DSM 44701T), isolated from a smear-ripened cheese.</title>
        <authorList>
            <consortium name="US DOE Joint Genome Institute (JGI-PGF)"/>
            <person name="Walter F."/>
            <person name="Albersmeier A."/>
            <person name="Kalinowski J."/>
            <person name="Ruckert C."/>
        </authorList>
    </citation>
    <scope>NUCLEOTIDE SEQUENCE</scope>
    <source>
        <strain evidence="14">KCTC 12719</strain>
    </source>
</reference>
<sequence length="174" mass="20623">MIKWTKVILATAVSFLVCYYWGKFSGFTGFSFAWILNFVLMAWYTFMDSLVNWKYESSYFDSQAFEKGGTVYKFFGVHFFRKLLVWTGWEKISRKDMKISSKRNSLELAENKSRSSEAGHTIIFLIVGFVTILVAENLQEALWLIILNLLLNVYPIMVQRYNRPRYRRILQKMN</sequence>
<dbReference type="GO" id="GO:0005886">
    <property type="term" value="C:plasma membrane"/>
    <property type="evidence" value="ECO:0007669"/>
    <property type="project" value="UniProtKB-SubCell"/>
</dbReference>
<comment type="caution">
    <text evidence="14">The sequence shown here is derived from an EMBL/GenBank/DDBJ whole genome shotgun (WGS) entry which is preliminary data.</text>
</comment>
<evidence type="ECO:0000256" key="1">
    <source>
        <dbReference type="ARBA" id="ARBA00004162"/>
    </source>
</evidence>
<evidence type="ECO:0000313" key="14">
    <source>
        <dbReference type="EMBL" id="GHA37253.1"/>
    </source>
</evidence>
<evidence type="ECO:0000256" key="5">
    <source>
        <dbReference type="ARBA" id="ARBA00022729"/>
    </source>
</evidence>
<evidence type="ECO:0000256" key="10">
    <source>
        <dbReference type="ARBA" id="ARBA00023603"/>
    </source>
</evidence>
<comment type="pathway">
    <text evidence="9">Carotenoid biosynthesis; staphyloxanthin biosynthesis; staphyloxanthin from farnesyl diphosphate: step 5/5.</text>
</comment>
<evidence type="ECO:0000256" key="11">
    <source>
        <dbReference type="ARBA" id="ARBA00023667"/>
    </source>
</evidence>
<dbReference type="EMBL" id="BMXB01000006">
    <property type="protein sequence ID" value="GHA37253.1"/>
    <property type="molecule type" value="Genomic_DNA"/>
</dbReference>
<dbReference type="RefSeq" id="WP_189604433.1">
    <property type="nucleotide sequence ID" value="NZ_BMXB01000006.1"/>
</dbReference>
<keyword evidence="7 13" id="KW-0472">Membrane</keyword>
<gene>
    <name evidence="14" type="ORF">GCM10007103_18260</name>
</gene>
<evidence type="ECO:0000256" key="7">
    <source>
        <dbReference type="ARBA" id="ARBA00023136"/>
    </source>
</evidence>
<comment type="function">
    <text evidence="12">Catalyzes the acylation of glycosyl-4,4'-diaponeurosporenoate, i.e. the esterification of glucose at the C6'' position with the carboxyl group of the C(15) fatty acid 12-methyltetradecanoic acid, to yield staphyloxanthin. This is the last step in the biosynthesis of this orange pigment, present in most staphylococci strains.</text>
</comment>
<name>A0A918SEN3_9FLAO</name>
<evidence type="ECO:0000256" key="9">
    <source>
        <dbReference type="ARBA" id="ARBA00023588"/>
    </source>
</evidence>
<keyword evidence="3" id="KW-0808">Transferase</keyword>
<keyword evidence="15" id="KW-1185">Reference proteome</keyword>
<accession>A0A918SEN3</accession>
<organism evidence="14 15">
    <name type="scientific">Salinimicrobium marinum</name>
    <dbReference type="NCBI Taxonomy" id="680283"/>
    <lineage>
        <taxon>Bacteria</taxon>
        <taxon>Pseudomonadati</taxon>
        <taxon>Bacteroidota</taxon>
        <taxon>Flavobacteriia</taxon>
        <taxon>Flavobacteriales</taxon>
        <taxon>Flavobacteriaceae</taxon>
        <taxon>Salinimicrobium</taxon>
    </lineage>
</organism>
<reference evidence="14" key="2">
    <citation type="submission" date="2020-09" db="EMBL/GenBank/DDBJ databases">
        <authorList>
            <person name="Sun Q."/>
            <person name="Kim S."/>
        </authorList>
    </citation>
    <scope>NUCLEOTIDE SEQUENCE</scope>
    <source>
        <strain evidence="14">KCTC 12719</strain>
    </source>
</reference>
<evidence type="ECO:0000256" key="12">
    <source>
        <dbReference type="ARBA" id="ARBA00025324"/>
    </source>
</evidence>
<evidence type="ECO:0000256" key="4">
    <source>
        <dbReference type="ARBA" id="ARBA00022692"/>
    </source>
</evidence>
<dbReference type="AlphaFoldDB" id="A0A918SEN3"/>
<evidence type="ECO:0000256" key="8">
    <source>
        <dbReference type="ARBA" id="ARBA00023315"/>
    </source>
</evidence>
<feature type="transmembrane region" description="Helical" evidence="13">
    <location>
        <begin position="28"/>
        <end position="46"/>
    </location>
</feature>
<dbReference type="Proteomes" id="UP000610456">
    <property type="component" value="Unassembled WGS sequence"/>
</dbReference>
<evidence type="ECO:0000256" key="3">
    <source>
        <dbReference type="ARBA" id="ARBA00022679"/>
    </source>
</evidence>
<keyword evidence="6 13" id="KW-1133">Transmembrane helix</keyword>